<dbReference type="Pfam" id="PF13568">
    <property type="entry name" value="OMP_b-brl_2"/>
    <property type="match status" value="1"/>
</dbReference>
<protein>
    <recommendedName>
        <fullName evidence="2">Outer membrane protein beta-barrel domain-containing protein</fullName>
    </recommendedName>
</protein>
<dbReference type="AlphaFoldDB" id="A0A1D8PA50"/>
<name>A0A1D8PA50_9FLAO</name>
<gene>
    <name evidence="3" type="ORF">LPB138_12535</name>
</gene>
<dbReference type="InterPro" id="IPR025665">
    <property type="entry name" value="Beta-barrel_OMP_2"/>
</dbReference>
<dbReference type="EMBL" id="CP017478">
    <property type="protein sequence ID" value="AOW21454.1"/>
    <property type="molecule type" value="Genomic_DNA"/>
</dbReference>
<dbReference type="STRING" id="1850246.LPB138_12535"/>
<feature type="signal peptide" evidence="1">
    <location>
        <begin position="1"/>
        <end position="20"/>
    </location>
</feature>
<feature type="domain" description="Outer membrane protein beta-barrel" evidence="2">
    <location>
        <begin position="25"/>
        <end position="203"/>
    </location>
</feature>
<evidence type="ECO:0000259" key="2">
    <source>
        <dbReference type="Pfam" id="PF13568"/>
    </source>
</evidence>
<dbReference type="Proteomes" id="UP000176050">
    <property type="component" value="Chromosome"/>
</dbReference>
<evidence type="ECO:0000313" key="4">
    <source>
        <dbReference type="Proteomes" id="UP000176050"/>
    </source>
</evidence>
<evidence type="ECO:0000256" key="1">
    <source>
        <dbReference type="SAM" id="SignalP"/>
    </source>
</evidence>
<proteinExistence type="predicted"/>
<evidence type="ECO:0000313" key="3">
    <source>
        <dbReference type="EMBL" id="AOW21454.1"/>
    </source>
</evidence>
<dbReference type="OrthoDB" id="959017at2"/>
<accession>A0A1D8PA50</accession>
<keyword evidence="4" id="KW-1185">Reference proteome</keyword>
<sequence length="227" mass="26156">MRKDHIIFCLLSFLMICSYAQIDTTFVDNKYLEDQIYIGLTYNILVDKPNEFNQNGLSGGVSIGFIKDIPLNEQRNLGFGIGLGYSFNANIQNLKIDELNGTTRFETIASEDYNSNSLTIHSIEVPLEFRWRTSTAKNYNFWRIYTGLKFSYVFSNSSKYSDSNEKVLIKNINELDNFQYGLLFSAGYSTLNLRLYYGLKPIFKNATVSDENIDLRQFNVGVVFYLL</sequence>
<organism evidence="3 4">
    <name type="scientific">Urechidicola croceus</name>
    <dbReference type="NCBI Taxonomy" id="1850246"/>
    <lineage>
        <taxon>Bacteria</taxon>
        <taxon>Pseudomonadati</taxon>
        <taxon>Bacteroidota</taxon>
        <taxon>Flavobacteriia</taxon>
        <taxon>Flavobacteriales</taxon>
        <taxon>Flavobacteriaceae</taxon>
        <taxon>Urechidicola</taxon>
    </lineage>
</organism>
<reference evidence="3 4" key="1">
    <citation type="submission" date="2016-10" db="EMBL/GenBank/DDBJ databases">
        <title>Lutibacter sp. LPB0138, isolated from marine gastropod.</title>
        <authorList>
            <person name="Kim E."/>
            <person name="Yi H."/>
        </authorList>
    </citation>
    <scope>NUCLEOTIDE SEQUENCE [LARGE SCALE GENOMIC DNA]</scope>
    <source>
        <strain evidence="3 4">LPB0138</strain>
    </source>
</reference>
<dbReference type="KEGG" id="lul:LPB138_12535"/>
<feature type="chain" id="PRO_5009111032" description="Outer membrane protein beta-barrel domain-containing protein" evidence="1">
    <location>
        <begin position="21"/>
        <end position="227"/>
    </location>
</feature>
<keyword evidence="1" id="KW-0732">Signal</keyword>